<evidence type="ECO:0000313" key="7">
    <source>
        <dbReference type="Proteomes" id="UP001054857"/>
    </source>
</evidence>
<evidence type="ECO:0000256" key="3">
    <source>
        <dbReference type="ARBA" id="ARBA00023212"/>
    </source>
</evidence>
<keyword evidence="5" id="KW-0812">Transmembrane</keyword>
<dbReference type="InterPro" id="IPR032675">
    <property type="entry name" value="LRR_dom_sf"/>
</dbReference>
<dbReference type="AlphaFoldDB" id="A0AAD3DZ06"/>
<feature type="transmembrane region" description="Helical" evidence="5">
    <location>
        <begin position="101"/>
        <end position="121"/>
    </location>
</feature>
<name>A0AAD3DZ06_9CHLO</name>
<keyword evidence="3" id="KW-0206">Cytoskeleton</keyword>
<dbReference type="Proteomes" id="UP001054857">
    <property type="component" value="Unassembled WGS sequence"/>
</dbReference>
<proteinExistence type="predicted"/>
<protein>
    <submittedName>
        <fullName evidence="6">Uncharacterized protein</fullName>
    </submittedName>
</protein>
<dbReference type="PANTHER" id="PTHR24107:SF2">
    <property type="entry name" value="NLR FAMILY CARD DOMAIN CONTAINING 3"/>
    <property type="match status" value="1"/>
</dbReference>
<keyword evidence="7" id="KW-1185">Reference proteome</keyword>
<feature type="compositionally biased region" description="Polar residues" evidence="4">
    <location>
        <begin position="83"/>
        <end position="95"/>
    </location>
</feature>
<reference evidence="6 7" key="1">
    <citation type="journal article" date="2021" name="Sci. Rep.">
        <title>Genome sequencing of the multicellular alga Astrephomene provides insights into convergent evolution of germ-soma differentiation.</title>
        <authorList>
            <person name="Yamashita S."/>
            <person name="Yamamoto K."/>
            <person name="Matsuzaki R."/>
            <person name="Suzuki S."/>
            <person name="Yamaguchi H."/>
            <person name="Hirooka S."/>
            <person name="Minakuchi Y."/>
            <person name="Miyagishima S."/>
            <person name="Kawachi M."/>
            <person name="Toyoda A."/>
            <person name="Nozaki H."/>
        </authorList>
    </citation>
    <scope>NUCLEOTIDE SEQUENCE [LARGE SCALE GENOMIC DNA]</scope>
    <source>
        <strain evidence="6 7">NIES-4017</strain>
    </source>
</reference>
<evidence type="ECO:0000256" key="5">
    <source>
        <dbReference type="SAM" id="Phobius"/>
    </source>
</evidence>
<dbReference type="InterPro" id="IPR052410">
    <property type="entry name" value="DRC5"/>
</dbReference>
<evidence type="ECO:0000256" key="2">
    <source>
        <dbReference type="ARBA" id="ARBA00022490"/>
    </source>
</evidence>
<keyword evidence="2" id="KW-0963">Cytoplasm</keyword>
<dbReference type="SUPFAM" id="SSF52047">
    <property type="entry name" value="RNI-like"/>
    <property type="match status" value="2"/>
</dbReference>
<evidence type="ECO:0000256" key="4">
    <source>
        <dbReference type="SAM" id="MobiDB-lite"/>
    </source>
</evidence>
<keyword evidence="5" id="KW-1133">Transmembrane helix</keyword>
<evidence type="ECO:0000256" key="1">
    <source>
        <dbReference type="ARBA" id="ARBA00004430"/>
    </source>
</evidence>
<dbReference type="SMART" id="SM00368">
    <property type="entry name" value="LRR_RI"/>
    <property type="match status" value="12"/>
</dbReference>
<keyword evidence="5" id="KW-0472">Membrane</keyword>
<sequence length="645" mass="65711">MYCSGWALRPPEVASCRHGPAHQQGLWLIPASLRTRDCPRGLLVAKAAGDASSSSVSGMEATRTVSSGRDVDARTRARRRTTQHVQPNQIPSRTAVSDGGISPMAVALAAVAGLGVLAVMYKKFFSNVTSQAKTVVETLPQTVAQGIQQKRLQRDAQGRLNEMCDQLRTLPSVDLSAKNLGDEGTAYVVEALAFNTACRALDLSKNGIGIGAAGPPGTAGSAAGAAAAAASSSSSAGGAGAGEASIPGGVGVAALLQVLPSCVLDTLVLNTNSLGDAGAEVLAGAVAAHPHLTTLDLGQNGIGDAGATALAEALRLNTRLKRLDLSGNAIDQEGAAALAAALAANNTLEVLVLTDNYLGEAGALALADALRSNSSLQQLHLKGNAMGDAGVAAICEALMSHPGEVRVLDLGNNGLTGGGAAALTRLLGLKRSLRELNLYMNDIGDAGVAKMAHAIADNKGLTVLDLGANDIGPTGVAALAAALRNHGSLTSIELGYNPLGAEGTRTIADLAKFGLPKLSTLKLGWCKVAGGDGARALSDLLLLNSTLTHLDLRGNVLGNDGAILLSRGLKAAENSKLAELDLGYNEIKDDGACALAQALKANPEGAPRELKLNSNYITRFGQVALSEAVDMVYDMGKAKVITVHF</sequence>
<accession>A0AAD3DZ06</accession>
<dbReference type="Gene3D" id="3.80.10.10">
    <property type="entry name" value="Ribonuclease Inhibitor"/>
    <property type="match status" value="3"/>
</dbReference>
<dbReference type="InterPro" id="IPR001611">
    <property type="entry name" value="Leu-rich_rpt"/>
</dbReference>
<organism evidence="6 7">
    <name type="scientific">Astrephomene gubernaculifera</name>
    <dbReference type="NCBI Taxonomy" id="47775"/>
    <lineage>
        <taxon>Eukaryota</taxon>
        <taxon>Viridiplantae</taxon>
        <taxon>Chlorophyta</taxon>
        <taxon>core chlorophytes</taxon>
        <taxon>Chlorophyceae</taxon>
        <taxon>CS clade</taxon>
        <taxon>Chlamydomonadales</taxon>
        <taxon>Astrephomenaceae</taxon>
        <taxon>Astrephomene</taxon>
    </lineage>
</organism>
<dbReference type="EMBL" id="BMAR01000040">
    <property type="protein sequence ID" value="GFR50681.1"/>
    <property type="molecule type" value="Genomic_DNA"/>
</dbReference>
<feature type="region of interest" description="Disordered" evidence="4">
    <location>
        <begin position="54"/>
        <end position="96"/>
    </location>
</feature>
<dbReference type="GO" id="GO:0005930">
    <property type="term" value="C:axoneme"/>
    <property type="evidence" value="ECO:0007669"/>
    <property type="project" value="UniProtKB-SubCell"/>
</dbReference>
<dbReference type="Pfam" id="PF13516">
    <property type="entry name" value="LRR_6"/>
    <property type="match status" value="9"/>
</dbReference>
<dbReference type="PANTHER" id="PTHR24107">
    <property type="entry name" value="YNEIN REGULATORY COMPLEX SUBUNIT 5"/>
    <property type="match status" value="1"/>
</dbReference>
<evidence type="ECO:0000313" key="6">
    <source>
        <dbReference type="EMBL" id="GFR50681.1"/>
    </source>
</evidence>
<comment type="caution">
    <text evidence="6">The sequence shown here is derived from an EMBL/GenBank/DDBJ whole genome shotgun (WGS) entry which is preliminary data.</text>
</comment>
<comment type="subcellular location">
    <subcellularLocation>
        <location evidence="1">Cytoplasm</location>
        <location evidence="1">Cytoskeleton</location>
        <location evidence="1">Cilium axoneme</location>
    </subcellularLocation>
</comment>
<gene>
    <name evidence="6" type="ORF">Agub_g12933</name>
</gene>